<dbReference type="Proteomes" id="UP000011096">
    <property type="component" value="Unassembled WGS sequence"/>
</dbReference>
<dbReference type="RefSeq" id="XP_031875481.2">
    <property type="nucleotide sequence ID" value="XM_032028215.2"/>
</dbReference>
<organism evidence="2 3">
    <name type="scientific">Colletotrichum fructicola (strain Nara gc5)</name>
    <name type="common">Anthracnose fungus</name>
    <name type="synonym">Colletotrichum gloeosporioides (strain Nara gc5)</name>
    <dbReference type="NCBI Taxonomy" id="1213859"/>
    <lineage>
        <taxon>Eukaryota</taxon>
        <taxon>Fungi</taxon>
        <taxon>Dikarya</taxon>
        <taxon>Ascomycota</taxon>
        <taxon>Pezizomycotina</taxon>
        <taxon>Sordariomycetes</taxon>
        <taxon>Hypocreomycetidae</taxon>
        <taxon>Glomerellales</taxon>
        <taxon>Glomerellaceae</taxon>
        <taxon>Colletotrichum</taxon>
        <taxon>Colletotrichum gloeosporioides species complex</taxon>
    </lineage>
</organism>
<comment type="caution">
    <text evidence="2">The sequence shown here is derived from an EMBL/GenBank/DDBJ whole genome shotgun (WGS) entry which is preliminary data.</text>
</comment>
<reference evidence="2 3" key="2">
    <citation type="submission" date="2020-04" db="EMBL/GenBank/DDBJ databases">
        <title>Genome sequencing and assembly of multiple isolates from the Colletotrichum gloeosporioides species complex.</title>
        <authorList>
            <person name="Gan P."/>
            <person name="Shirasu K."/>
        </authorList>
    </citation>
    <scope>NUCLEOTIDE SEQUENCE [LARGE SCALE GENOMIC DNA]</scope>
    <source>
        <strain evidence="2 3">Nara gc5</strain>
    </source>
</reference>
<reference evidence="2 3" key="1">
    <citation type="submission" date="2012-08" db="EMBL/GenBank/DDBJ databases">
        <authorList>
            <person name="Gan P.H.P."/>
            <person name="Ikeda K."/>
            <person name="Irieda H."/>
            <person name="Narusaka M."/>
            <person name="O'Connell R.J."/>
            <person name="Narusaka Y."/>
            <person name="Takano Y."/>
            <person name="Kubo Y."/>
            <person name="Shirasu K."/>
        </authorList>
    </citation>
    <scope>NUCLEOTIDE SEQUENCE [LARGE SCALE GENOMIC DNA]</scope>
    <source>
        <strain evidence="2 3">Nara gc5</strain>
    </source>
</reference>
<dbReference type="AlphaFoldDB" id="A0A7J6IET9"/>
<dbReference type="OrthoDB" id="4849399at2759"/>
<gene>
    <name evidence="2" type="ORF">CGGC5_v016002</name>
</gene>
<feature type="transmembrane region" description="Helical" evidence="1">
    <location>
        <begin position="15"/>
        <end position="40"/>
    </location>
</feature>
<proteinExistence type="predicted"/>
<evidence type="ECO:0000313" key="3">
    <source>
        <dbReference type="Proteomes" id="UP000011096"/>
    </source>
</evidence>
<evidence type="ECO:0000313" key="2">
    <source>
        <dbReference type="EMBL" id="KAF4474920.1"/>
    </source>
</evidence>
<dbReference type="GeneID" id="43612318"/>
<evidence type="ECO:0000256" key="1">
    <source>
        <dbReference type="SAM" id="Phobius"/>
    </source>
</evidence>
<sequence>MSILWTIAECVLKALWWPASIVIPIVLSFLLLAFLAGWAVEGLHACNMTHGGDFARVIRPEFDRRLVRHYAKTWVTTDAYGPVVFTDKIVVNEDIGKEYRFNRELVETCFNDVDAVERWLRVEMGKQDCFRPWYHAVHAGHYSEASRANDADDTYDADTEPAPCGYRLIHAHGPIAKAAADAKAPQEKPEFGRTG</sequence>
<name>A0A7J6IET9_COLFN</name>
<keyword evidence="1" id="KW-1133">Transmembrane helix</keyword>
<protein>
    <submittedName>
        <fullName evidence="2">Uncharacterized protein</fullName>
    </submittedName>
</protein>
<accession>A0A7J6IET9</accession>
<keyword evidence="3" id="KW-1185">Reference proteome</keyword>
<keyword evidence="1" id="KW-0812">Transmembrane</keyword>
<dbReference type="InParanoid" id="A0A7J6IET9"/>
<dbReference type="EMBL" id="ANPB02000010">
    <property type="protein sequence ID" value="KAF4474920.1"/>
    <property type="molecule type" value="Genomic_DNA"/>
</dbReference>
<keyword evidence="1" id="KW-0472">Membrane</keyword>